<dbReference type="InterPro" id="IPR006906">
    <property type="entry name" value="Timeless_N"/>
</dbReference>
<keyword evidence="3" id="KW-0131">Cell cycle</keyword>
<feature type="compositionally biased region" description="Basic and acidic residues" evidence="4">
    <location>
        <begin position="1064"/>
        <end position="1076"/>
    </location>
</feature>
<dbReference type="GO" id="GO:0043111">
    <property type="term" value="P:replication fork arrest"/>
    <property type="evidence" value="ECO:0007669"/>
    <property type="project" value="TreeGrafter"/>
</dbReference>
<organism evidence="6 7">
    <name type="scientific">Glycine soja</name>
    <name type="common">Wild soybean</name>
    <dbReference type="NCBI Taxonomy" id="3848"/>
    <lineage>
        <taxon>Eukaryota</taxon>
        <taxon>Viridiplantae</taxon>
        <taxon>Streptophyta</taxon>
        <taxon>Embryophyta</taxon>
        <taxon>Tracheophyta</taxon>
        <taxon>Spermatophyta</taxon>
        <taxon>Magnoliopsida</taxon>
        <taxon>eudicotyledons</taxon>
        <taxon>Gunneridae</taxon>
        <taxon>Pentapetalae</taxon>
        <taxon>rosids</taxon>
        <taxon>fabids</taxon>
        <taxon>Fabales</taxon>
        <taxon>Fabaceae</taxon>
        <taxon>Papilionoideae</taxon>
        <taxon>50 kb inversion clade</taxon>
        <taxon>NPAAA clade</taxon>
        <taxon>indigoferoid/millettioid clade</taxon>
        <taxon>Phaseoleae</taxon>
        <taxon>Glycine</taxon>
        <taxon>Glycine subgen. Soja</taxon>
    </lineage>
</organism>
<name>A0A445F654_GLYSO</name>
<evidence type="ECO:0000256" key="4">
    <source>
        <dbReference type="SAM" id="MobiDB-lite"/>
    </source>
</evidence>
<feature type="compositionally biased region" description="Basic and acidic residues" evidence="4">
    <location>
        <begin position="1107"/>
        <end position="1116"/>
    </location>
</feature>
<dbReference type="GO" id="GO:0000076">
    <property type="term" value="P:DNA replication checkpoint signaling"/>
    <property type="evidence" value="ECO:0007669"/>
    <property type="project" value="TreeGrafter"/>
</dbReference>
<protein>
    <submittedName>
        <fullName evidence="6">Protein timeless-like isoform A</fullName>
    </submittedName>
</protein>
<keyword evidence="2" id="KW-0539">Nucleus</keyword>
<dbReference type="InterPro" id="IPR044998">
    <property type="entry name" value="Timeless"/>
</dbReference>
<evidence type="ECO:0000313" key="6">
    <source>
        <dbReference type="EMBL" id="RZB44234.1"/>
    </source>
</evidence>
<evidence type="ECO:0000256" key="1">
    <source>
        <dbReference type="ARBA" id="ARBA00004123"/>
    </source>
</evidence>
<comment type="caution">
    <text evidence="6">The sequence shown here is derived from an EMBL/GenBank/DDBJ whole genome shotgun (WGS) entry which is preliminary data.</text>
</comment>
<dbReference type="Pfam" id="PF04821">
    <property type="entry name" value="TIMELESS"/>
    <property type="match status" value="1"/>
</dbReference>
<dbReference type="PANTHER" id="PTHR22940">
    <property type="entry name" value="TIMEOUT/TIMELESS-2"/>
    <property type="match status" value="1"/>
</dbReference>
<dbReference type="GO" id="GO:0031298">
    <property type="term" value="C:replication fork protection complex"/>
    <property type="evidence" value="ECO:0007669"/>
    <property type="project" value="TreeGrafter"/>
</dbReference>
<gene>
    <name evidence="6" type="ORF">D0Y65_054316</name>
</gene>
<dbReference type="AlphaFoldDB" id="A0A445F654"/>
<dbReference type="EMBL" id="QZWG01000020">
    <property type="protein sequence ID" value="RZB44234.1"/>
    <property type="molecule type" value="Genomic_DNA"/>
</dbReference>
<accession>A0A445F654</accession>
<proteinExistence type="predicted"/>
<dbReference type="Gramene" id="XM_028364227.1">
    <property type="protein sequence ID" value="XP_028220028.1"/>
    <property type="gene ID" value="LOC114401651"/>
</dbReference>
<evidence type="ECO:0000256" key="2">
    <source>
        <dbReference type="ARBA" id="ARBA00023242"/>
    </source>
</evidence>
<feature type="region of interest" description="Disordered" evidence="4">
    <location>
        <begin position="1052"/>
        <end position="1120"/>
    </location>
</feature>
<sequence>MDTEGLSVICAGIGTIEVDDEGNVIGYIKGQYCLDNLKDLLRFLRRDDPQTRDVFKQVCKWNIVSKYLIPTIELYHEDSNLLLNAVKVLVFLTMPIEPSSTDISQQLEYLWGLKSALTNSDVAAVIVSFLERPLENLERGTFSEDDWKLVQLVLTLFRNILAVQEIPTHQKSGGLATQLLSMRDRFLELLFRENVMDIMLVISQCVGSSNVYLRQDNLLLLEIFHYILMGQDPELIVRAHLKESKEDEQPQTSLNSLQFILEEEKKRRNICKLNNLSRHSQFSGTFARLTMDGSKAVIKGNPNSSHNVLLKAQNVTRGPTKRTVWDHPRLPSTEDKILELLHGFVNQFLSGGYNVLMRSIREDIEKEHPSIQKSDVVVFFQVAEFVTSFQCYKYSASKTTEGGDTFETFSHKDADTSDFSGQICGPIAASLNESMFQLVISKWRHAYDGLKETNDYQFLSAAGSLLKNMIRMLDLILKLLPEDSKEPQTARILLYKLFYDQTEEGMTQFLLNLIKTFDTHKQPKSDLSDLVEIIHKVVKLMDNLQSRGALRVSRKSRKVKKKIIPEETESGDKLAGDHSFIQNETGISTVNQSAENQPLQEGLPNANSTGEDVIPNDNEHENHVEEVGNSQVGLEPMGATNSEHVNEDMLDGTKDFSEDEQLHAYNEVDFKVSTLVSAFANHNIIQKLCWLLKFYKSNSLATNHYIISMLRRISDDLELHPMLYQLSLLTTFYDILVEQKSCPCKDYAGIVDFLTCLVRKMLKKMKKQPLLFVELLFWKTRRECHYINAEYLLSELGHLKKESANWNNTQGDEEIGSSPAKVWTRRSIADALGEDEADVVITHDSGYQKDKLDDVIKGFAPTSGSNSDKDDHNGEQLMEDESQIAPRRRKKLVLDGDLERQIKDLHEKFKDDQHCSHRIAEVIDPDGKISPAQISNMLKRLGLAVAPRRKMCDADAEGPLSTSPNQLDSDKITGATNHKSVNLEGSLLVQHLQKKKRVQAFNKDQEALIKVLYEQFKDQRRCSYMIANALDKDGKFTTAQVSRKLKQLGLSLPLKSSGGKMHPKGADLMDRSNERMDESDDETLVSLVKRKKMESDKLSRGQLHGQTSEDKLSKDNSDDEMLSSVLKKKINSKVSTEQLLEPINVDSSSRDDSDDEMLSSALKRTRRPSLKSKQVELENIQIHERIMGDDSFNGGITEVSEGEYRVDSMNSSQVEYQQMDDLADLEDEVAVSAVPDNARSRRKLRMVIDPEDDD</sequence>
<feature type="domain" description="Timeless N-terminal" evidence="5">
    <location>
        <begin position="27"/>
        <end position="286"/>
    </location>
</feature>
<evidence type="ECO:0000259" key="5">
    <source>
        <dbReference type="Pfam" id="PF04821"/>
    </source>
</evidence>
<dbReference type="GO" id="GO:0006281">
    <property type="term" value="P:DNA repair"/>
    <property type="evidence" value="ECO:0007669"/>
    <property type="project" value="TreeGrafter"/>
</dbReference>
<dbReference type="Proteomes" id="UP000289340">
    <property type="component" value="Chromosome 20"/>
</dbReference>
<feature type="region of interest" description="Disordered" evidence="4">
    <location>
        <begin position="1141"/>
        <end position="1171"/>
    </location>
</feature>
<comment type="subcellular location">
    <subcellularLocation>
        <location evidence="1">Nucleus</location>
    </subcellularLocation>
</comment>
<keyword evidence="7" id="KW-1185">Reference proteome</keyword>
<evidence type="ECO:0000256" key="3">
    <source>
        <dbReference type="ARBA" id="ARBA00023306"/>
    </source>
</evidence>
<reference evidence="6 7" key="1">
    <citation type="submission" date="2018-09" db="EMBL/GenBank/DDBJ databases">
        <title>A high-quality reference genome of wild soybean provides a powerful tool to mine soybean genomes.</title>
        <authorList>
            <person name="Xie M."/>
            <person name="Chung C.Y.L."/>
            <person name="Li M.-W."/>
            <person name="Wong F.-L."/>
            <person name="Chan T.-F."/>
            <person name="Lam H.-M."/>
        </authorList>
    </citation>
    <scope>NUCLEOTIDE SEQUENCE [LARGE SCALE GENOMIC DNA]</scope>
    <source>
        <strain evidence="7">cv. W05</strain>
        <tissue evidence="6">Hypocotyl of etiolated seedlings</tissue>
    </source>
</reference>
<evidence type="ECO:0000313" key="7">
    <source>
        <dbReference type="Proteomes" id="UP000289340"/>
    </source>
</evidence>
<dbReference type="GO" id="GO:0003677">
    <property type="term" value="F:DNA binding"/>
    <property type="evidence" value="ECO:0007669"/>
    <property type="project" value="TreeGrafter"/>
</dbReference>
<dbReference type="PANTHER" id="PTHR22940:SF4">
    <property type="entry name" value="PROTEIN TIMELESS HOMOLOG"/>
    <property type="match status" value="1"/>
</dbReference>